<evidence type="ECO:0000256" key="1">
    <source>
        <dbReference type="ARBA" id="ARBA00000083"/>
    </source>
</evidence>
<reference evidence="13" key="2">
    <citation type="journal article" date="2021" name="PeerJ">
        <title>Extensive microbial diversity within the chicken gut microbiome revealed by metagenomics and culture.</title>
        <authorList>
            <person name="Gilroy R."/>
            <person name="Ravi A."/>
            <person name="Getino M."/>
            <person name="Pursley I."/>
            <person name="Horton D.L."/>
            <person name="Alikhan N.F."/>
            <person name="Baker D."/>
            <person name="Gharbi K."/>
            <person name="Hall N."/>
            <person name="Watson M."/>
            <person name="Adriaenssens E.M."/>
            <person name="Foster-Nyarko E."/>
            <person name="Jarju S."/>
            <person name="Secka A."/>
            <person name="Antonio M."/>
            <person name="Oren A."/>
            <person name="Chaudhuri R.R."/>
            <person name="La Ragione R."/>
            <person name="Hildebrand F."/>
            <person name="Pallen M.J."/>
        </authorList>
    </citation>
    <scope>NUCLEOTIDE SEQUENCE</scope>
    <source>
        <strain evidence="13">CHK195-11698</strain>
    </source>
</reference>
<comment type="similarity">
    <text evidence="4">Belongs to the NAD(P)-dependent epimerase/dehydratase family.</text>
</comment>
<evidence type="ECO:0000256" key="3">
    <source>
        <dbReference type="ARBA" id="ARBA00004947"/>
    </source>
</evidence>
<feature type="domain" description="NAD-dependent epimerase/dehydratase" evidence="12">
    <location>
        <begin position="3"/>
        <end position="245"/>
    </location>
</feature>
<comment type="caution">
    <text evidence="13">The sequence shown here is derived from an EMBL/GenBank/DDBJ whole genome shotgun (WGS) entry which is preliminary data.</text>
</comment>
<dbReference type="SUPFAM" id="SSF51735">
    <property type="entry name" value="NAD(P)-binding Rossmann-fold domains"/>
    <property type="match status" value="1"/>
</dbReference>
<dbReference type="EC" id="5.1.3.2" evidence="5"/>
<evidence type="ECO:0000256" key="7">
    <source>
        <dbReference type="ARBA" id="ARBA00023027"/>
    </source>
</evidence>
<evidence type="ECO:0000256" key="4">
    <source>
        <dbReference type="ARBA" id="ARBA00007637"/>
    </source>
</evidence>
<dbReference type="InterPro" id="IPR036291">
    <property type="entry name" value="NAD(P)-bd_dom_sf"/>
</dbReference>
<evidence type="ECO:0000256" key="9">
    <source>
        <dbReference type="ARBA" id="ARBA00023235"/>
    </source>
</evidence>
<evidence type="ECO:0000256" key="10">
    <source>
        <dbReference type="ARBA" id="ARBA00031367"/>
    </source>
</evidence>
<keyword evidence="8" id="KW-0299">Galactose metabolism</keyword>
<dbReference type="EMBL" id="DVMJ01000084">
    <property type="protein sequence ID" value="HIU14341.1"/>
    <property type="molecule type" value="Genomic_DNA"/>
</dbReference>
<comment type="catalytic activity">
    <reaction evidence="1">
        <text>UDP-alpha-D-glucose = UDP-alpha-D-galactose</text>
        <dbReference type="Rhea" id="RHEA:22168"/>
        <dbReference type="ChEBI" id="CHEBI:58885"/>
        <dbReference type="ChEBI" id="CHEBI:66914"/>
        <dbReference type="EC" id="5.1.3.2"/>
    </reaction>
</comment>
<keyword evidence="7" id="KW-0520">NAD</keyword>
<reference evidence="13" key="1">
    <citation type="submission" date="2020-10" db="EMBL/GenBank/DDBJ databases">
        <authorList>
            <person name="Gilroy R."/>
        </authorList>
    </citation>
    <scope>NUCLEOTIDE SEQUENCE</scope>
    <source>
        <strain evidence="13">CHK195-11698</strain>
    </source>
</reference>
<dbReference type="NCBIfam" id="TIGR01179">
    <property type="entry name" value="galE"/>
    <property type="match status" value="1"/>
</dbReference>
<evidence type="ECO:0000259" key="12">
    <source>
        <dbReference type="Pfam" id="PF01370"/>
    </source>
</evidence>
<sequence>MKVLVTGGAGYIGSTVASALMDEGITPVILDNLVNGRREFTEGRLFYEGDIADRDLLKKIFTEHHDIEAAIHCAALIVVPDSVIRPYAYYTENVSKSITLFKTLAELGCRRILFSSSASIYDDTPDYKVTEASPLNPRSPYARTKYMMEIILQDFCQAYGLQGIALRYFNPIGADPKMRTGSYIEAPSHLLGKMLSVYEGKEDIFNITGTQWDTRDGTGIRDYLHVWDLALAHVAAIQHFATIFPNNEAGYEVINLGNGQGCTVREMVDAFSRVTGEPLKTREMPPREGDIPGAYADASKAKRLLDWQTTLSIEEGIRDAIAWDQKWLKMKRF</sequence>
<name>A0A9D1HQH7_9FIRM</name>
<dbReference type="Proteomes" id="UP000824175">
    <property type="component" value="Unassembled WGS sequence"/>
</dbReference>
<comment type="pathway">
    <text evidence="3">Carbohydrate metabolism; galactose metabolism.</text>
</comment>
<dbReference type="InterPro" id="IPR005886">
    <property type="entry name" value="UDP_G4E"/>
</dbReference>
<gene>
    <name evidence="13" type="primary">galE</name>
    <name evidence="13" type="ORF">IAD15_09770</name>
</gene>
<evidence type="ECO:0000256" key="5">
    <source>
        <dbReference type="ARBA" id="ARBA00013189"/>
    </source>
</evidence>
<dbReference type="Gene3D" id="3.90.25.10">
    <property type="entry name" value="UDP-galactose 4-epimerase, domain 1"/>
    <property type="match status" value="1"/>
</dbReference>
<dbReference type="PANTHER" id="PTHR43725:SF47">
    <property type="entry name" value="UDP-GLUCOSE 4-EPIMERASE"/>
    <property type="match status" value="1"/>
</dbReference>
<dbReference type="GO" id="GO:0006012">
    <property type="term" value="P:galactose metabolic process"/>
    <property type="evidence" value="ECO:0007669"/>
    <property type="project" value="UniProtKB-KW"/>
</dbReference>
<dbReference type="Pfam" id="PF01370">
    <property type="entry name" value="Epimerase"/>
    <property type="match status" value="1"/>
</dbReference>
<dbReference type="Gene3D" id="3.40.50.720">
    <property type="entry name" value="NAD(P)-binding Rossmann-like Domain"/>
    <property type="match status" value="1"/>
</dbReference>
<accession>A0A9D1HQH7</accession>
<evidence type="ECO:0000256" key="8">
    <source>
        <dbReference type="ARBA" id="ARBA00023144"/>
    </source>
</evidence>
<dbReference type="GO" id="GO:0003978">
    <property type="term" value="F:UDP-glucose 4-epimerase activity"/>
    <property type="evidence" value="ECO:0007669"/>
    <property type="project" value="UniProtKB-EC"/>
</dbReference>
<comment type="cofactor">
    <cofactor evidence="2">
        <name>NAD(+)</name>
        <dbReference type="ChEBI" id="CHEBI:57540"/>
    </cofactor>
</comment>
<evidence type="ECO:0000256" key="2">
    <source>
        <dbReference type="ARBA" id="ARBA00001911"/>
    </source>
</evidence>
<dbReference type="AlphaFoldDB" id="A0A9D1HQH7"/>
<proteinExistence type="inferred from homology"/>
<keyword evidence="8" id="KW-0119">Carbohydrate metabolism</keyword>
<evidence type="ECO:0000313" key="13">
    <source>
        <dbReference type="EMBL" id="HIU14341.1"/>
    </source>
</evidence>
<evidence type="ECO:0000256" key="6">
    <source>
        <dbReference type="ARBA" id="ARBA00018569"/>
    </source>
</evidence>
<keyword evidence="9 13" id="KW-0413">Isomerase</keyword>
<dbReference type="GO" id="GO:0005829">
    <property type="term" value="C:cytosol"/>
    <property type="evidence" value="ECO:0007669"/>
    <property type="project" value="TreeGrafter"/>
</dbReference>
<evidence type="ECO:0000313" key="14">
    <source>
        <dbReference type="Proteomes" id="UP000824175"/>
    </source>
</evidence>
<dbReference type="PANTHER" id="PTHR43725">
    <property type="entry name" value="UDP-GLUCOSE 4-EPIMERASE"/>
    <property type="match status" value="1"/>
</dbReference>
<protein>
    <recommendedName>
        <fullName evidence="6">UDP-glucose 4-epimerase</fullName>
        <ecNumber evidence="5">5.1.3.2</ecNumber>
    </recommendedName>
    <alternativeName>
        <fullName evidence="11">Galactowaldenase</fullName>
    </alternativeName>
    <alternativeName>
        <fullName evidence="10">UDP-galactose 4-epimerase</fullName>
    </alternativeName>
</protein>
<dbReference type="InterPro" id="IPR001509">
    <property type="entry name" value="Epimerase_deHydtase"/>
</dbReference>
<organism evidence="13 14">
    <name type="scientific">Candidatus Fimiplasma intestinipullorum</name>
    <dbReference type="NCBI Taxonomy" id="2840825"/>
    <lineage>
        <taxon>Bacteria</taxon>
        <taxon>Bacillati</taxon>
        <taxon>Bacillota</taxon>
        <taxon>Clostridia</taxon>
        <taxon>Eubacteriales</taxon>
        <taxon>Candidatus Fimiplasma</taxon>
    </lineage>
</organism>
<evidence type="ECO:0000256" key="11">
    <source>
        <dbReference type="ARBA" id="ARBA00033067"/>
    </source>
</evidence>